<evidence type="ECO:0000256" key="1">
    <source>
        <dbReference type="ARBA" id="ARBA00006484"/>
    </source>
</evidence>
<sequence>MTITLITGSNTGLGFEAARRLVALGHTVYLTARDPEKGRVAAVALGARFVQLDVTDDASVTRAA</sequence>
<proteinExistence type="inferred from homology"/>
<dbReference type="Proteomes" id="UP000298355">
    <property type="component" value="Unassembled WGS sequence"/>
</dbReference>
<evidence type="ECO:0000256" key="2">
    <source>
        <dbReference type="ARBA" id="ARBA00022857"/>
    </source>
</evidence>
<keyword evidence="5" id="KW-1185">Reference proteome</keyword>
<dbReference type="Pfam" id="PF00106">
    <property type="entry name" value="adh_short"/>
    <property type="match status" value="1"/>
</dbReference>
<dbReference type="PANTHER" id="PTHR43490">
    <property type="entry name" value="(+)-NEOMENTHOL DEHYDROGENASE"/>
    <property type="match status" value="1"/>
</dbReference>
<accession>A0ABY2J3Q5</accession>
<protein>
    <submittedName>
        <fullName evidence="4">SDR family NAD(P)-dependent oxidoreductase</fullName>
    </submittedName>
</protein>
<evidence type="ECO:0000313" key="5">
    <source>
        <dbReference type="Proteomes" id="UP000298355"/>
    </source>
</evidence>
<dbReference type="PANTHER" id="PTHR43490:SF99">
    <property type="entry name" value="SHORT-CHAIN DEHYDROGENASE_REDUCTASE"/>
    <property type="match status" value="1"/>
</dbReference>
<comment type="similarity">
    <text evidence="1">Belongs to the short-chain dehydrogenases/reductases (SDR) family.</text>
</comment>
<dbReference type="InterPro" id="IPR036291">
    <property type="entry name" value="NAD(P)-bd_dom_sf"/>
</dbReference>
<organism evidence="4 5">
    <name type="scientific">Cryobacterium breve</name>
    <dbReference type="NCBI Taxonomy" id="1259258"/>
    <lineage>
        <taxon>Bacteria</taxon>
        <taxon>Bacillati</taxon>
        <taxon>Actinomycetota</taxon>
        <taxon>Actinomycetes</taxon>
        <taxon>Micrococcales</taxon>
        <taxon>Microbacteriaceae</taxon>
        <taxon>Cryobacterium</taxon>
    </lineage>
</organism>
<evidence type="ECO:0000313" key="4">
    <source>
        <dbReference type="EMBL" id="TFC98673.1"/>
    </source>
</evidence>
<keyword evidence="2" id="KW-0521">NADP</keyword>
<dbReference type="RefSeq" id="WP_134363086.1">
    <property type="nucleotide sequence ID" value="NZ_SOGJ01000019.1"/>
</dbReference>
<evidence type="ECO:0000256" key="3">
    <source>
        <dbReference type="ARBA" id="ARBA00023002"/>
    </source>
</evidence>
<dbReference type="InterPro" id="IPR002347">
    <property type="entry name" value="SDR_fam"/>
</dbReference>
<dbReference type="SUPFAM" id="SSF51735">
    <property type="entry name" value="NAD(P)-binding Rossmann-fold domains"/>
    <property type="match status" value="1"/>
</dbReference>
<dbReference type="EMBL" id="SOGJ01000019">
    <property type="protein sequence ID" value="TFC98673.1"/>
    <property type="molecule type" value="Genomic_DNA"/>
</dbReference>
<keyword evidence="3" id="KW-0560">Oxidoreductase</keyword>
<comment type="caution">
    <text evidence="4">The sequence shown here is derived from an EMBL/GenBank/DDBJ whole genome shotgun (WGS) entry which is preliminary data.</text>
</comment>
<dbReference type="Gene3D" id="3.40.50.720">
    <property type="entry name" value="NAD(P)-binding Rossmann-like Domain"/>
    <property type="match status" value="1"/>
</dbReference>
<reference evidence="4 5" key="1">
    <citation type="submission" date="2019-03" db="EMBL/GenBank/DDBJ databases">
        <title>Genomics of glacier-inhabiting Cryobacterium strains.</title>
        <authorList>
            <person name="Liu Q."/>
            <person name="Xin Y.-H."/>
        </authorList>
    </citation>
    <scope>NUCLEOTIDE SEQUENCE [LARGE SCALE GENOMIC DNA]</scope>
    <source>
        <strain evidence="4 5">TMT4-23</strain>
    </source>
</reference>
<name>A0ABY2J3Q5_9MICO</name>
<gene>
    <name evidence="4" type="ORF">E3O65_07285</name>
</gene>